<dbReference type="Proteomes" id="UP001501729">
    <property type="component" value="Unassembled WGS sequence"/>
</dbReference>
<feature type="transmembrane region" description="Helical" evidence="1">
    <location>
        <begin position="171"/>
        <end position="193"/>
    </location>
</feature>
<dbReference type="InterPro" id="IPR005240">
    <property type="entry name" value="DUF389"/>
</dbReference>
<keyword evidence="3" id="KW-1185">Reference proteome</keyword>
<feature type="transmembrane region" description="Helical" evidence="1">
    <location>
        <begin position="145"/>
        <end position="165"/>
    </location>
</feature>
<dbReference type="PANTHER" id="PTHR20992:SF9">
    <property type="entry name" value="AT15442P-RELATED"/>
    <property type="match status" value="1"/>
</dbReference>
<protein>
    <submittedName>
        <fullName evidence="2">TIGR00341 family protein</fullName>
    </submittedName>
</protein>
<proteinExistence type="predicted"/>
<dbReference type="PROSITE" id="PS51257">
    <property type="entry name" value="PROKAR_LIPOPROTEIN"/>
    <property type="match status" value="1"/>
</dbReference>
<dbReference type="Pfam" id="PF04087">
    <property type="entry name" value="DUF389"/>
    <property type="match status" value="1"/>
</dbReference>
<keyword evidence="1" id="KW-1133">Transmembrane helix</keyword>
<accession>A0AAV3UMD0</accession>
<dbReference type="PANTHER" id="PTHR20992">
    <property type="entry name" value="AT15442P-RELATED"/>
    <property type="match status" value="1"/>
</dbReference>
<dbReference type="AlphaFoldDB" id="A0AAV3UMD0"/>
<evidence type="ECO:0000313" key="2">
    <source>
        <dbReference type="EMBL" id="GAA5058480.1"/>
    </source>
</evidence>
<evidence type="ECO:0000313" key="3">
    <source>
        <dbReference type="Proteomes" id="UP001501729"/>
    </source>
</evidence>
<reference evidence="2 3" key="1">
    <citation type="journal article" date="2019" name="Int. J. Syst. Evol. Microbiol.">
        <title>The Global Catalogue of Microorganisms (GCM) 10K type strain sequencing project: providing services to taxonomists for standard genome sequencing and annotation.</title>
        <authorList>
            <consortium name="The Broad Institute Genomics Platform"/>
            <consortium name="The Broad Institute Genome Sequencing Center for Infectious Disease"/>
            <person name="Wu L."/>
            <person name="Ma J."/>
        </authorList>
    </citation>
    <scope>NUCLEOTIDE SEQUENCE [LARGE SCALE GENOMIC DNA]</scope>
    <source>
        <strain evidence="2 3">JCM 17504</strain>
    </source>
</reference>
<comment type="caution">
    <text evidence="2">The sequence shown here is derived from an EMBL/GenBank/DDBJ whole genome shotgun (WGS) entry which is preliminary data.</text>
</comment>
<gene>
    <name evidence="2" type="ORF">GCM10025751_41530</name>
</gene>
<sequence length="464" mass="49143">MKRSGKEERDEGECYAKRKTGLNAFVSVSCYAFVRLVHVFISEEQKEAVFKALEEGEIEYVVVSASSAATGGTLVEFPLPTDGVNDVLDSLREVGVDENSYVVVGSAETATTGTMERLQNRYASDFSPLATAELRSKSRDMSYDLYSFVWLVAVSAIIAAGGLLVDSPAVIVGSMVIAPLVGPVLTTGVGVVTDDRKMISDSIQLQAVGLVVAIVTSAVFSLFLRVTGFAPAGLAVSSIELVSVRLAPTMITVAIGLGAGSAAAFALTTKGPTALVGVMIAAALLPAAATVGIALVWGALIVALGSSILLAMTLIFINVAVIATLRYLGYRPDERDSDSGEVGPPPSWTAPRFAAVALLALVVTGALAGTFVQLSFEREATTSVEEVIDRPAYDELEVVAVRTQYDGRPFDSSRTVTVMLSKSSDRTYPAVAERIQQRVVSRTGQEPEVRVRFQEYQVASPRPD</sequence>
<feature type="transmembrane region" description="Helical" evidence="1">
    <location>
        <begin position="205"/>
        <end position="226"/>
    </location>
</feature>
<feature type="transmembrane region" description="Helical" evidence="1">
    <location>
        <begin position="353"/>
        <end position="376"/>
    </location>
</feature>
<organism evidence="2 3">
    <name type="scientific">Haladaptatus pallidirubidus</name>
    <dbReference type="NCBI Taxonomy" id="1008152"/>
    <lineage>
        <taxon>Archaea</taxon>
        <taxon>Methanobacteriati</taxon>
        <taxon>Methanobacteriota</taxon>
        <taxon>Stenosarchaea group</taxon>
        <taxon>Halobacteria</taxon>
        <taxon>Halobacteriales</taxon>
        <taxon>Haladaptataceae</taxon>
        <taxon>Haladaptatus</taxon>
    </lineage>
</organism>
<keyword evidence="1" id="KW-0472">Membrane</keyword>
<feature type="transmembrane region" description="Helical" evidence="1">
    <location>
        <begin position="274"/>
        <end position="302"/>
    </location>
</feature>
<feature type="transmembrane region" description="Helical" evidence="1">
    <location>
        <begin position="308"/>
        <end position="328"/>
    </location>
</feature>
<name>A0AAV3UMD0_9EURY</name>
<dbReference type="EMBL" id="BAABKX010000015">
    <property type="protein sequence ID" value="GAA5058480.1"/>
    <property type="molecule type" value="Genomic_DNA"/>
</dbReference>
<keyword evidence="1" id="KW-0812">Transmembrane</keyword>
<feature type="transmembrane region" description="Helical" evidence="1">
    <location>
        <begin position="246"/>
        <end position="267"/>
    </location>
</feature>
<evidence type="ECO:0000256" key="1">
    <source>
        <dbReference type="SAM" id="Phobius"/>
    </source>
</evidence>